<evidence type="ECO:0000256" key="1">
    <source>
        <dbReference type="ARBA" id="ARBA00004442"/>
    </source>
</evidence>
<name>A0A413T1A0_9BACT</name>
<feature type="compositionally biased region" description="Basic and acidic residues" evidence="4">
    <location>
        <begin position="792"/>
        <end position="801"/>
    </location>
</feature>
<feature type="signal peptide" evidence="5">
    <location>
        <begin position="1"/>
        <end position="21"/>
    </location>
</feature>
<dbReference type="PANTHER" id="PTHR40980">
    <property type="entry name" value="PLUG DOMAIN-CONTAINING PROTEIN"/>
    <property type="match status" value="1"/>
</dbReference>
<comment type="subcellular location">
    <subcellularLocation>
        <location evidence="1">Cell outer membrane</location>
    </subcellularLocation>
</comment>
<protein>
    <submittedName>
        <fullName evidence="7">TonB-dependent receptor</fullName>
    </submittedName>
</protein>
<dbReference type="EMBL" id="QSFT01000010">
    <property type="protein sequence ID" value="RHA76527.1"/>
    <property type="molecule type" value="Genomic_DNA"/>
</dbReference>
<dbReference type="InterPro" id="IPR036942">
    <property type="entry name" value="Beta-barrel_TonB_sf"/>
</dbReference>
<dbReference type="Proteomes" id="UP000283855">
    <property type="component" value="Unassembled WGS sequence"/>
</dbReference>
<dbReference type="GO" id="GO:0009279">
    <property type="term" value="C:cell outer membrane"/>
    <property type="evidence" value="ECO:0007669"/>
    <property type="project" value="UniProtKB-SubCell"/>
</dbReference>
<evidence type="ECO:0000256" key="2">
    <source>
        <dbReference type="ARBA" id="ARBA00023136"/>
    </source>
</evidence>
<dbReference type="PANTHER" id="PTHR40980:SF4">
    <property type="entry name" value="TONB-DEPENDENT RECEPTOR-LIKE BETA-BARREL DOMAIN-CONTAINING PROTEIN"/>
    <property type="match status" value="1"/>
</dbReference>
<feature type="domain" description="Outer membrane protein beta-barrel" evidence="6">
    <location>
        <begin position="376"/>
        <end position="777"/>
    </location>
</feature>
<organism evidence="7 8">
    <name type="scientific">Phocaeicola coprophilus</name>
    <dbReference type="NCBI Taxonomy" id="387090"/>
    <lineage>
        <taxon>Bacteria</taxon>
        <taxon>Pseudomonadati</taxon>
        <taxon>Bacteroidota</taxon>
        <taxon>Bacteroidia</taxon>
        <taxon>Bacteroidales</taxon>
        <taxon>Bacteroidaceae</taxon>
        <taxon>Phocaeicola</taxon>
    </lineage>
</organism>
<evidence type="ECO:0000259" key="6">
    <source>
        <dbReference type="Pfam" id="PF14905"/>
    </source>
</evidence>
<dbReference type="RefSeq" id="WP_118400283.1">
    <property type="nucleotide sequence ID" value="NZ_CABJGD010000010.1"/>
</dbReference>
<keyword evidence="3" id="KW-0998">Cell outer membrane</keyword>
<feature type="region of interest" description="Disordered" evidence="4">
    <location>
        <begin position="782"/>
        <end position="801"/>
    </location>
</feature>
<sequence length="801" mass="92216">MKRILLLGLFICNLLGLETIAQNITGSIINKQNEKLPYTAIAVIERQNNKLIDSAICDSLGVFRLKSRSEYPDGIVLYITNVGYKEKYVEVGTQAQNLGTIILDEDPVLLSEVVVTAKPQLTREADRYSFKVANTSIVKGNNTWGVLKLTPFLQVNDHAGITLVGKGNPIVYINGRKSKLNGETLQQYLKSMPAENIDKIEIMTTLNSSFRADVSGGAINIVLRKNENEGAKGTLSLTDQQMKDKNSQTGNAFLNYKKNKVDLTANVYAQHYVLPQESDITYNYPTSKASTLSHSEYDYNKLTYGGMVNLDYHINDKQIIGVVVNASGNAYNPSLMDNTNRYFTNGQQDSLSQTRKDVHTTGYQVSSNVNYRYDIKQGKYLNIDFDFLKYGNYNRQNDITHSEKPEMPHTLLLDYRQRQNINITNWAGKIDFKTPLGNGYSMNIGSEVYTTRSDANSFFGHKEGEQYVDKYGQSNHFIYDETVAAGFLSFSKSFSKWALMLGARLEYTHGKGDVKNNPKQNFNRNDWDVFPSASISYMPNEKHSFSLSLQSGVRRPEFALLNPFRNYTSETSYSENNPFLKYMRTYNIDFYYTLNYKYVFAVNHFISRNSWTMFRLPVEGTNTVRSLFDNYGNSRITTFNFMWNESLFNNYLYVNYALGGYYSYNKGQIENQPVRRYGFTPTLQFMNFVTLSKKYKWSLDIYYNMMGREHMPQTLRKTNHYMYASIRKNLKQWTFTAGVYNIFNSYNEEYSVNTGADYNYAFTMKNNPRNVQVGVTYNFGNQKVKGSRNKRTNNEIKRRLQ</sequence>
<evidence type="ECO:0000256" key="5">
    <source>
        <dbReference type="SAM" id="SignalP"/>
    </source>
</evidence>
<feature type="chain" id="PRO_5019157480" evidence="5">
    <location>
        <begin position="22"/>
        <end position="801"/>
    </location>
</feature>
<keyword evidence="7" id="KW-0675">Receptor</keyword>
<gene>
    <name evidence="7" type="ORF">DW921_06640</name>
</gene>
<evidence type="ECO:0000313" key="7">
    <source>
        <dbReference type="EMBL" id="RHA76527.1"/>
    </source>
</evidence>
<dbReference type="InterPro" id="IPR041700">
    <property type="entry name" value="OMP_b-brl_3"/>
</dbReference>
<proteinExistence type="predicted"/>
<reference evidence="7 8" key="1">
    <citation type="submission" date="2018-08" db="EMBL/GenBank/DDBJ databases">
        <title>A genome reference for cultivated species of the human gut microbiota.</title>
        <authorList>
            <person name="Zou Y."/>
            <person name="Xue W."/>
            <person name="Luo G."/>
        </authorList>
    </citation>
    <scope>NUCLEOTIDE SEQUENCE [LARGE SCALE GENOMIC DNA]</scope>
    <source>
        <strain evidence="7 8">AM42-38</strain>
    </source>
</reference>
<evidence type="ECO:0000313" key="8">
    <source>
        <dbReference type="Proteomes" id="UP000283855"/>
    </source>
</evidence>
<keyword evidence="5" id="KW-0732">Signal</keyword>
<dbReference type="AlphaFoldDB" id="A0A413T1A0"/>
<dbReference type="SUPFAM" id="SSF56935">
    <property type="entry name" value="Porins"/>
    <property type="match status" value="1"/>
</dbReference>
<dbReference type="Pfam" id="PF14905">
    <property type="entry name" value="OMP_b-brl_3"/>
    <property type="match status" value="1"/>
</dbReference>
<evidence type="ECO:0000256" key="4">
    <source>
        <dbReference type="SAM" id="MobiDB-lite"/>
    </source>
</evidence>
<accession>A0A413T1A0</accession>
<comment type="caution">
    <text evidence="7">The sequence shown here is derived from an EMBL/GenBank/DDBJ whole genome shotgun (WGS) entry which is preliminary data.</text>
</comment>
<evidence type="ECO:0000256" key="3">
    <source>
        <dbReference type="ARBA" id="ARBA00023237"/>
    </source>
</evidence>
<keyword evidence="2" id="KW-0472">Membrane</keyword>
<dbReference type="Gene3D" id="2.40.170.20">
    <property type="entry name" value="TonB-dependent receptor, beta-barrel domain"/>
    <property type="match status" value="1"/>
</dbReference>